<evidence type="ECO:0000313" key="1">
    <source>
        <dbReference type="EMBL" id="KAK3717770.1"/>
    </source>
</evidence>
<reference evidence="1" key="1">
    <citation type="submission" date="2023-07" db="EMBL/GenBank/DDBJ databases">
        <title>Black Yeasts Isolated from many extreme environments.</title>
        <authorList>
            <person name="Coleine C."/>
            <person name="Stajich J.E."/>
            <person name="Selbmann L."/>
        </authorList>
    </citation>
    <scope>NUCLEOTIDE SEQUENCE</scope>
    <source>
        <strain evidence="1">CCFEE 5714</strain>
    </source>
</reference>
<dbReference type="EMBL" id="JAUTXU010000035">
    <property type="protein sequence ID" value="KAK3717770.1"/>
    <property type="molecule type" value="Genomic_DNA"/>
</dbReference>
<sequence>MRRPGALAAGTGGFNSPLHRISSDKMTEDEANNSLSLIKEEIAIMKKLNHHNLVSLIEVLDDPQEDSLYMVLEMCKKGVAMHVGLDDRADPYDDETCRCWFRDMILGIEYLHAQGIIHRDIKPDNCLITNDDVLKIVDFGVSEMFEKQSDMATAKSAGSPAFMPPELCVAKHGRVNGRAADIWSMGVTLYCLRYGHIPFERGSIIELYGSIRGDDVPLQEESNPDFADLMKRILEKDPEKRITMDGLRNHPWTTKNGADPLLSAEDNCADLISPPTAAELDHAITGNMSHLLAVMKAVKRFKKIVNDKHGRVMEGILGRDSQMVAPPDSMRGQSADSHDRHPMDKVLVTAGVHRSIDVDDNLEKLPQKMDGLAVDQTPEVEIGNTLERNLGETEAHFKQRLETLKHRPTGNQNADEHQTLHDRRTQSLPVEKHAKGHAHDPLEDTLFLDIGYTSDLPEGYGGSEYPIVSESPSAVDINIYELAYQAELEKILARRPTEPSIYMNRRVDYREDIRSLSSIKDAGKYAARSAAAKLRGWSSRGYAAGQGVGDAGRSAGRDATDKFNERWASGSAYASPWFEAGKQAARSGGGVASEYLEPWKQAAKPWTQAAKSRIDNSRTAAKLGDLYNKSASGSSGGLSKYVSRAQAKYRGEAPGTDPKEAEQAGTAEQTTQPPSEDLHAQDESATKSQPQPPPPPVVTEDVDGNKDHITSTPGERPQQLAFKGRMT</sequence>
<protein>
    <submittedName>
        <fullName evidence="1">Uncharacterized protein</fullName>
    </submittedName>
</protein>
<gene>
    <name evidence="1" type="ORF">LTR37_005541</name>
</gene>
<keyword evidence="2" id="KW-1185">Reference proteome</keyword>
<proteinExistence type="predicted"/>
<dbReference type="Proteomes" id="UP001281147">
    <property type="component" value="Unassembled WGS sequence"/>
</dbReference>
<evidence type="ECO:0000313" key="2">
    <source>
        <dbReference type="Proteomes" id="UP001281147"/>
    </source>
</evidence>
<organism evidence="1 2">
    <name type="scientific">Vermiconidia calcicola</name>
    <dbReference type="NCBI Taxonomy" id="1690605"/>
    <lineage>
        <taxon>Eukaryota</taxon>
        <taxon>Fungi</taxon>
        <taxon>Dikarya</taxon>
        <taxon>Ascomycota</taxon>
        <taxon>Pezizomycotina</taxon>
        <taxon>Dothideomycetes</taxon>
        <taxon>Dothideomycetidae</taxon>
        <taxon>Mycosphaerellales</taxon>
        <taxon>Extremaceae</taxon>
        <taxon>Vermiconidia</taxon>
    </lineage>
</organism>
<accession>A0ACC3NIP0</accession>
<name>A0ACC3NIP0_9PEZI</name>
<comment type="caution">
    <text evidence="1">The sequence shown here is derived from an EMBL/GenBank/DDBJ whole genome shotgun (WGS) entry which is preliminary data.</text>
</comment>